<sequence>MTIARLRKVTLFGQSGSQERVLDKLQSLGVSHLIPHKSGEEIASSIAEHKRQRLHDAVTYLLDAKHRRPEYHPRTPVELDDIVSRVLKNKQQRREIEDRIEIIKRHLRAREPWGEFTLPPLEDLGGYRFWFYCIPVRKFSQFTETSIPWKKLSQDSRNCYVVLISIDEPSLDDVPFARTHTGTQPIHVLLDQMDAAEDELEDNDAQRIVLTRWIYTLRQGINAIEDGNDLQQAMAWCEDDGDIFSLQVWTAEDDIDKLQQLQDKTTFASLSEDVREVDIPPSKLTPPPAFGAGSDIVNFFQTPGYRTWDSSSAVFVSFSLFFAIIIADAGYSVILGGIFWLFRKRFNASPLGRRLKMLAWSMVNTGIIYGIMLGSYFGLSPPTGSLLSDAAVLSINDFSTQMQLSVGVGVTHLVAAHAMVAWSKRGTRYMVAPIGWILMLAGAFSAWMAHMGTIPQVFFDDIGPASCVLGLLLVVAFHHPIPVRSMKDFFSRTLGGLQGIYEISKAFGDVLSYMRLFALGLSSASLAITFNQLAYEARTEIHGSGLVISLIILFLGHGLNFILAMMSGVIHGLRLNLLEFTNWAITEEGYPFKAFAKREKHRWKQSS</sequence>
<feature type="transmembrane region" description="Helical" evidence="8">
    <location>
        <begin position="429"/>
        <end position="450"/>
    </location>
</feature>
<keyword evidence="4 8" id="KW-0812">Transmembrane</keyword>
<dbReference type="PANTHER" id="PTHR11629">
    <property type="entry name" value="VACUOLAR PROTON ATPASES"/>
    <property type="match status" value="1"/>
</dbReference>
<proteinExistence type="inferred from homology"/>
<keyword evidence="7 8" id="KW-0472">Membrane</keyword>
<keyword evidence="5 8" id="KW-1133">Transmembrane helix</keyword>
<dbReference type="PANTHER" id="PTHR11629:SF63">
    <property type="entry name" value="V-TYPE PROTON ATPASE SUBUNIT A"/>
    <property type="match status" value="1"/>
</dbReference>
<evidence type="ECO:0000256" key="6">
    <source>
        <dbReference type="ARBA" id="ARBA00023065"/>
    </source>
</evidence>
<organism evidence="9 10">
    <name type="scientific">BD1-7 clade bacterium</name>
    <dbReference type="NCBI Taxonomy" id="2029982"/>
    <lineage>
        <taxon>Bacteria</taxon>
        <taxon>Pseudomonadati</taxon>
        <taxon>Pseudomonadota</taxon>
        <taxon>Gammaproteobacteria</taxon>
        <taxon>Cellvibrionales</taxon>
        <taxon>Spongiibacteraceae</taxon>
        <taxon>BD1-7 clade</taxon>
    </lineage>
</organism>
<dbReference type="GO" id="GO:0051117">
    <property type="term" value="F:ATPase binding"/>
    <property type="evidence" value="ECO:0007669"/>
    <property type="project" value="TreeGrafter"/>
</dbReference>
<dbReference type="GO" id="GO:0033179">
    <property type="term" value="C:proton-transporting V-type ATPase, V0 domain"/>
    <property type="evidence" value="ECO:0007669"/>
    <property type="project" value="InterPro"/>
</dbReference>
<dbReference type="GO" id="GO:0046961">
    <property type="term" value="F:proton-transporting ATPase activity, rotational mechanism"/>
    <property type="evidence" value="ECO:0007669"/>
    <property type="project" value="InterPro"/>
</dbReference>
<evidence type="ECO:0000313" key="10">
    <source>
        <dbReference type="Proteomes" id="UP000441399"/>
    </source>
</evidence>
<feature type="transmembrane region" description="Helical" evidence="8">
    <location>
        <begin position="402"/>
        <end position="422"/>
    </location>
</feature>
<dbReference type="AlphaFoldDB" id="A0A5S9R0R7"/>
<evidence type="ECO:0000256" key="2">
    <source>
        <dbReference type="ARBA" id="ARBA00009904"/>
    </source>
</evidence>
<dbReference type="InterPro" id="IPR002490">
    <property type="entry name" value="V-ATPase_116kDa_su"/>
</dbReference>
<evidence type="ECO:0000256" key="1">
    <source>
        <dbReference type="ARBA" id="ARBA00004141"/>
    </source>
</evidence>
<accession>A0A5S9R0R7</accession>
<feature type="transmembrane region" description="Helical" evidence="8">
    <location>
        <begin position="462"/>
        <end position="481"/>
    </location>
</feature>
<evidence type="ECO:0000256" key="7">
    <source>
        <dbReference type="ARBA" id="ARBA00023136"/>
    </source>
</evidence>
<name>A0A5S9R0R7_9GAMM</name>
<keyword evidence="3" id="KW-0813">Transport</keyword>
<dbReference type="EMBL" id="CACSIO010000061">
    <property type="protein sequence ID" value="CAA0125007.1"/>
    <property type="molecule type" value="Genomic_DNA"/>
</dbReference>
<protein>
    <recommendedName>
        <fullName evidence="11">V-type ATP synthase subunit I</fullName>
    </recommendedName>
</protein>
<evidence type="ECO:0000256" key="5">
    <source>
        <dbReference type="ARBA" id="ARBA00022989"/>
    </source>
</evidence>
<reference evidence="9 10" key="1">
    <citation type="submission" date="2019-11" db="EMBL/GenBank/DDBJ databases">
        <authorList>
            <person name="Holert J."/>
        </authorList>
    </citation>
    <scope>NUCLEOTIDE SEQUENCE [LARGE SCALE GENOMIC DNA]</scope>
    <source>
        <strain evidence="9">SB11_3</strain>
    </source>
</reference>
<feature type="transmembrane region" description="Helical" evidence="8">
    <location>
        <begin position="546"/>
        <end position="570"/>
    </location>
</feature>
<evidence type="ECO:0000313" key="9">
    <source>
        <dbReference type="EMBL" id="CAA0125007.1"/>
    </source>
</evidence>
<feature type="transmembrane region" description="Helical" evidence="8">
    <location>
        <begin position="320"/>
        <end position="342"/>
    </location>
</feature>
<feature type="transmembrane region" description="Helical" evidence="8">
    <location>
        <begin position="358"/>
        <end position="379"/>
    </location>
</feature>
<feature type="transmembrane region" description="Helical" evidence="8">
    <location>
        <begin position="513"/>
        <end position="534"/>
    </location>
</feature>
<evidence type="ECO:0008006" key="11">
    <source>
        <dbReference type="Google" id="ProtNLM"/>
    </source>
</evidence>
<keyword evidence="6" id="KW-0406">Ion transport</keyword>
<comment type="subcellular location">
    <subcellularLocation>
        <location evidence="1">Membrane</location>
        <topology evidence="1">Multi-pass membrane protein</topology>
    </subcellularLocation>
</comment>
<dbReference type="OrthoDB" id="9803814at2"/>
<keyword evidence="10" id="KW-1185">Reference proteome</keyword>
<evidence type="ECO:0000256" key="4">
    <source>
        <dbReference type="ARBA" id="ARBA00022692"/>
    </source>
</evidence>
<dbReference type="Proteomes" id="UP000441399">
    <property type="component" value="Unassembled WGS sequence"/>
</dbReference>
<evidence type="ECO:0000256" key="3">
    <source>
        <dbReference type="ARBA" id="ARBA00022448"/>
    </source>
</evidence>
<evidence type="ECO:0000256" key="8">
    <source>
        <dbReference type="SAM" id="Phobius"/>
    </source>
</evidence>
<dbReference type="GO" id="GO:0007035">
    <property type="term" value="P:vacuolar acidification"/>
    <property type="evidence" value="ECO:0007669"/>
    <property type="project" value="TreeGrafter"/>
</dbReference>
<comment type="similarity">
    <text evidence="2">Belongs to the V-ATPase 116 kDa subunit family.</text>
</comment>
<gene>
    <name evidence="9" type="ORF">OPDIPICF_03311</name>
</gene>
<dbReference type="GO" id="GO:0016471">
    <property type="term" value="C:vacuolar proton-transporting V-type ATPase complex"/>
    <property type="evidence" value="ECO:0007669"/>
    <property type="project" value="TreeGrafter"/>
</dbReference>